<dbReference type="PATRIC" id="fig|1544798.3.peg.3205"/>
<gene>
    <name evidence="8" type="ORF">LH29_15190</name>
</gene>
<dbReference type="STRING" id="1544798.LH29_15190"/>
<evidence type="ECO:0000256" key="5">
    <source>
        <dbReference type="ARBA" id="ARBA00023237"/>
    </source>
</evidence>
<dbReference type="SUPFAM" id="SSF48452">
    <property type="entry name" value="TPR-like"/>
    <property type="match status" value="1"/>
</dbReference>
<evidence type="ECO:0000256" key="1">
    <source>
        <dbReference type="ARBA" id="ARBA00004442"/>
    </source>
</evidence>
<keyword evidence="9" id="KW-1185">Reference proteome</keyword>
<comment type="caution">
    <text evidence="8">The sequence shown here is derived from an EMBL/GenBank/DDBJ whole genome shotgun (WGS) entry which is preliminary data.</text>
</comment>
<dbReference type="Gene3D" id="1.25.40.390">
    <property type="match status" value="1"/>
</dbReference>
<feature type="domain" description="SusD-like N-terminal" evidence="7">
    <location>
        <begin position="82"/>
        <end position="233"/>
    </location>
</feature>
<sequence>MKKYITYQFKFIAFIAIVFTLIVSCEQDFLEKPPASDVTIDTVFTSSSNAQQVIFSLYEDTYFAPNNIPLNWWGWIGWQSWSEMAEDMYFPKVNWTKHWQYVDGTMSSASSQLYPIGNLFAAVRSANTYIEKMNEIPVQSASDQTYINQMLGEAHAHIAYQYFKGFRIWGSLPWINTRLEGGEEAIPRMPFEALIDSIAGRLDLAASLLPEQWEDRWTGRFTKTAALALKAKVLVYAASDLYNGPTPSYASGYEHSEVLGYGNYDQQRWQRAANACKAAIDAANAAGYALYDAAGKEKNIYTLAINRTSEHILYQTFGIYNSGSWNYAYTMMNWPYGIGWYNRADIAYQPTFQHVDGYQMSNGKFPIEGYEGSDGTKPNISQAGNDAGYTDQNFAKDRDSRFYQNIVYHGATFGEGYNDKLINFDLDKSVPDRTHGDWSGFKSGFMARKFVNEALGESSAITYQPVHPIIRLADVYLLYAEALNRANDGPNAEAISYLNKVRTRSGMPDYDASNYKGATAEEQFQNAIKYERRVELYLEANRYFDLRRWKNGDDLEVSFTGCAVNNGVVSRKDLGWTNKWDDRLYFHPFHNNWVNNTPGLYQNPGY</sequence>
<evidence type="ECO:0000313" key="8">
    <source>
        <dbReference type="EMBL" id="KJF43546.1"/>
    </source>
</evidence>
<evidence type="ECO:0000313" key="9">
    <source>
        <dbReference type="Proteomes" id="UP000032544"/>
    </source>
</evidence>
<keyword evidence="5" id="KW-0998">Cell outer membrane</keyword>
<evidence type="ECO:0000256" key="2">
    <source>
        <dbReference type="ARBA" id="ARBA00006275"/>
    </source>
</evidence>
<evidence type="ECO:0000256" key="4">
    <source>
        <dbReference type="ARBA" id="ARBA00023136"/>
    </source>
</evidence>
<feature type="domain" description="RagB/SusD" evidence="6">
    <location>
        <begin position="310"/>
        <end position="606"/>
    </location>
</feature>
<dbReference type="InterPro" id="IPR033985">
    <property type="entry name" value="SusD-like_N"/>
</dbReference>
<evidence type="ECO:0000259" key="6">
    <source>
        <dbReference type="Pfam" id="PF07980"/>
    </source>
</evidence>
<keyword evidence="4" id="KW-0472">Membrane</keyword>
<evidence type="ECO:0008006" key="10">
    <source>
        <dbReference type="Google" id="ProtNLM"/>
    </source>
</evidence>
<dbReference type="OrthoDB" id="724176at2"/>
<name>A0A0D8JAI8_9BACT</name>
<dbReference type="Proteomes" id="UP000032544">
    <property type="component" value="Unassembled WGS sequence"/>
</dbReference>
<dbReference type="GO" id="GO:0009279">
    <property type="term" value="C:cell outer membrane"/>
    <property type="evidence" value="ECO:0007669"/>
    <property type="project" value="UniProtKB-SubCell"/>
</dbReference>
<dbReference type="RefSeq" id="WP_045030974.1">
    <property type="nucleotide sequence ID" value="NZ_JRHC01000003.1"/>
</dbReference>
<reference evidence="8 9" key="1">
    <citation type="submission" date="2014-09" db="EMBL/GenBank/DDBJ databases">
        <title>Draft Genome Sequence of Draconibacterium sp. JN14CK-3.</title>
        <authorList>
            <person name="Dong C."/>
            <person name="Lai Q."/>
            <person name="Shao Z."/>
        </authorList>
    </citation>
    <scope>NUCLEOTIDE SEQUENCE [LARGE SCALE GENOMIC DNA]</scope>
    <source>
        <strain evidence="8 9">JN14CK-3</strain>
    </source>
</reference>
<accession>A0A0D8JAI8</accession>
<evidence type="ECO:0000259" key="7">
    <source>
        <dbReference type="Pfam" id="PF14322"/>
    </source>
</evidence>
<proteinExistence type="inferred from homology"/>
<dbReference type="InterPro" id="IPR012944">
    <property type="entry name" value="SusD_RagB_dom"/>
</dbReference>
<dbReference type="Pfam" id="PF07980">
    <property type="entry name" value="SusD_RagB"/>
    <property type="match status" value="1"/>
</dbReference>
<evidence type="ECO:0000256" key="3">
    <source>
        <dbReference type="ARBA" id="ARBA00022729"/>
    </source>
</evidence>
<dbReference type="Pfam" id="PF14322">
    <property type="entry name" value="SusD-like_3"/>
    <property type="match status" value="1"/>
</dbReference>
<dbReference type="InterPro" id="IPR011990">
    <property type="entry name" value="TPR-like_helical_dom_sf"/>
</dbReference>
<organism evidence="8 9">
    <name type="scientific">Draconibacterium sediminis</name>
    <dbReference type="NCBI Taxonomy" id="1544798"/>
    <lineage>
        <taxon>Bacteria</taxon>
        <taxon>Pseudomonadati</taxon>
        <taxon>Bacteroidota</taxon>
        <taxon>Bacteroidia</taxon>
        <taxon>Marinilabiliales</taxon>
        <taxon>Prolixibacteraceae</taxon>
        <taxon>Draconibacterium</taxon>
    </lineage>
</organism>
<dbReference type="PROSITE" id="PS51257">
    <property type="entry name" value="PROKAR_LIPOPROTEIN"/>
    <property type="match status" value="1"/>
</dbReference>
<comment type="similarity">
    <text evidence="2">Belongs to the SusD family.</text>
</comment>
<comment type="subcellular location">
    <subcellularLocation>
        <location evidence="1">Cell outer membrane</location>
    </subcellularLocation>
</comment>
<dbReference type="AlphaFoldDB" id="A0A0D8JAI8"/>
<dbReference type="EMBL" id="JRHC01000003">
    <property type="protein sequence ID" value="KJF43546.1"/>
    <property type="molecule type" value="Genomic_DNA"/>
</dbReference>
<protein>
    <recommendedName>
        <fullName evidence="10">RagB/SusD family nutrient uptake outer membrane protein</fullName>
    </recommendedName>
</protein>
<keyword evidence="3" id="KW-0732">Signal</keyword>